<evidence type="ECO:0000313" key="10">
    <source>
        <dbReference type="EMBL" id="KKW91598.1"/>
    </source>
</evidence>
<dbReference type="InterPro" id="IPR012001">
    <property type="entry name" value="Thiamin_PyroP_enz_TPP-bd_dom"/>
</dbReference>
<accession>A0A0M3ANT0</accession>
<dbReference type="SUPFAM" id="SSF52518">
    <property type="entry name" value="Thiamin diphosphate-binding fold (THDP-binding)"/>
    <property type="match status" value="2"/>
</dbReference>
<keyword evidence="4" id="KW-0479">Metal-binding</keyword>
<feature type="domain" description="Thiamine pyrophosphate enzyme TPP-binding" evidence="8">
    <location>
        <begin position="399"/>
        <end position="546"/>
    </location>
</feature>
<feature type="domain" description="Thiamine pyrophosphate enzyme central" evidence="7">
    <location>
        <begin position="192"/>
        <end position="329"/>
    </location>
</feature>
<dbReference type="GO" id="GO:0003984">
    <property type="term" value="F:acetolactate synthase activity"/>
    <property type="evidence" value="ECO:0007669"/>
    <property type="project" value="TreeGrafter"/>
</dbReference>
<sequence>MADSVADAIAAALVRHGVKSVFAQSNPTALMLAVEKAGIRQLLYRTENAAGAMSDAYSRVSGRIGVVAAQNGPAASLMVAPMAEALKASIPMLVLVQEVPASQRDRNAFQEYDHFALFAGCAKWIRRLDDPDRAAEYVDLAMIAANSGRPGPVVLLLAKDMLMQPSHTRTAARKQDLGSFPLDRPRPEGAAVQQAAALLAIARSPIAIVGGGVHGAQATAELAALIDVVEIPVATTFMGKGAVDETHPLSMGVAANIVGKNGPAAAHRGLMRDADVVLFIGTRTNENGTDAWSLTSPDATYIHIDVDPQEISRNYEAVRLLGDARSAIGDLTEALKAQDLTKRRSAAAPLKAAIVQAREERLKAIAPELQSDEKPLLPQRLMGDLDALLTPNDIVVADASYSSVWVTAYLTAQAAGQRILTPRGLAGLGWGLPYAMGAKLARPDARVVGIVGDGGFAHVWAELEMAVREDIPLTLIVLNNSQLVMQKHGEALGFGRTTTGIGFAEVDHAAVARSVGAEGVRIEEPADFAPALEKAMNSGKVTVLDVISSATAIGPLRIFDGQEEKMDIEPAPRPSRPLERA</sequence>
<dbReference type="InterPro" id="IPR045229">
    <property type="entry name" value="TPP_enz"/>
</dbReference>
<evidence type="ECO:0000256" key="6">
    <source>
        <dbReference type="RuleBase" id="RU362132"/>
    </source>
</evidence>
<evidence type="ECO:0000256" key="5">
    <source>
        <dbReference type="ARBA" id="ARBA00023052"/>
    </source>
</evidence>
<comment type="caution">
    <text evidence="10">The sequence shown here is derived from an EMBL/GenBank/DDBJ whole genome shotgun (WGS) entry which is preliminary data.</text>
</comment>
<comment type="similarity">
    <text evidence="3 6">Belongs to the TPP enzyme family.</text>
</comment>
<dbReference type="SUPFAM" id="SSF52467">
    <property type="entry name" value="DHS-like NAD/FAD-binding domain"/>
    <property type="match status" value="1"/>
</dbReference>
<protein>
    <submittedName>
        <fullName evidence="10">Acetolactate synthase catalytic subunit</fullName>
    </submittedName>
</protein>
<evidence type="ECO:0000259" key="8">
    <source>
        <dbReference type="Pfam" id="PF02775"/>
    </source>
</evidence>
<dbReference type="CDD" id="cd07035">
    <property type="entry name" value="TPP_PYR_POX_like"/>
    <property type="match status" value="1"/>
</dbReference>
<dbReference type="PATRIC" id="fig|56193.3.peg.3046"/>
<dbReference type="GO" id="GO:0009097">
    <property type="term" value="P:isoleucine biosynthetic process"/>
    <property type="evidence" value="ECO:0007669"/>
    <property type="project" value="TreeGrafter"/>
</dbReference>
<dbReference type="PROSITE" id="PS00187">
    <property type="entry name" value="TPP_ENZYMES"/>
    <property type="match status" value="1"/>
</dbReference>
<dbReference type="InterPro" id="IPR011766">
    <property type="entry name" value="TPP_enzyme_TPP-bd"/>
</dbReference>
<dbReference type="Gene3D" id="3.40.50.1220">
    <property type="entry name" value="TPP-binding domain"/>
    <property type="match status" value="1"/>
</dbReference>
<dbReference type="Pfam" id="PF00205">
    <property type="entry name" value="TPP_enzyme_M"/>
    <property type="match status" value="1"/>
</dbReference>
<gene>
    <name evidence="10" type="ORF">YP76_14585</name>
</gene>
<dbReference type="InterPro" id="IPR029035">
    <property type="entry name" value="DHS-like_NAD/FAD-binding_dom"/>
</dbReference>
<dbReference type="Pfam" id="PF02776">
    <property type="entry name" value="TPP_enzyme_N"/>
    <property type="match status" value="1"/>
</dbReference>
<dbReference type="GO" id="GO:0005948">
    <property type="term" value="C:acetolactate synthase complex"/>
    <property type="evidence" value="ECO:0007669"/>
    <property type="project" value="TreeGrafter"/>
</dbReference>
<organism evidence="10 11">
    <name type="scientific">Sphingobium chungbukense</name>
    <dbReference type="NCBI Taxonomy" id="56193"/>
    <lineage>
        <taxon>Bacteria</taxon>
        <taxon>Pseudomonadati</taxon>
        <taxon>Pseudomonadota</taxon>
        <taxon>Alphaproteobacteria</taxon>
        <taxon>Sphingomonadales</taxon>
        <taxon>Sphingomonadaceae</taxon>
        <taxon>Sphingobium</taxon>
    </lineage>
</organism>
<evidence type="ECO:0000256" key="3">
    <source>
        <dbReference type="ARBA" id="ARBA00007812"/>
    </source>
</evidence>
<evidence type="ECO:0000313" key="11">
    <source>
        <dbReference type="Proteomes" id="UP000033874"/>
    </source>
</evidence>
<dbReference type="Gene3D" id="3.40.50.970">
    <property type="match status" value="2"/>
</dbReference>
<dbReference type="AlphaFoldDB" id="A0A0M3ANT0"/>
<keyword evidence="11" id="KW-1185">Reference proteome</keyword>
<dbReference type="Proteomes" id="UP000033874">
    <property type="component" value="Unassembled WGS sequence"/>
</dbReference>
<name>A0A0M3ANT0_9SPHN</name>
<dbReference type="GO" id="GO:0009099">
    <property type="term" value="P:L-valine biosynthetic process"/>
    <property type="evidence" value="ECO:0007669"/>
    <property type="project" value="TreeGrafter"/>
</dbReference>
<dbReference type="GO" id="GO:0000287">
    <property type="term" value="F:magnesium ion binding"/>
    <property type="evidence" value="ECO:0007669"/>
    <property type="project" value="InterPro"/>
</dbReference>
<dbReference type="STRING" id="56193.YP76_14585"/>
<dbReference type="EMBL" id="LBIC01000006">
    <property type="protein sequence ID" value="KKW91598.1"/>
    <property type="molecule type" value="Genomic_DNA"/>
</dbReference>
<evidence type="ECO:0000256" key="4">
    <source>
        <dbReference type="ARBA" id="ARBA00022723"/>
    </source>
</evidence>
<keyword evidence="5 6" id="KW-0786">Thiamine pyrophosphate</keyword>
<evidence type="ECO:0000259" key="9">
    <source>
        <dbReference type="Pfam" id="PF02776"/>
    </source>
</evidence>
<dbReference type="RefSeq" id="WP_046764325.1">
    <property type="nucleotide sequence ID" value="NZ_LBIC01000006.1"/>
</dbReference>
<proteinExistence type="inferred from homology"/>
<dbReference type="NCBIfam" id="NF004772">
    <property type="entry name" value="PRK06112.1"/>
    <property type="match status" value="1"/>
</dbReference>
<comment type="cofactor">
    <cofactor evidence="1">
        <name>Mg(2+)</name>
        <dbReference type="ChEBI" id="CHEBI:18420"/>
    </cofactor>
</comment>
<reference evidence="10 11" key="1">
    <citation type="submission" date="2015-04" db="EMBL/GenBank/DDBJ databases">
        <title>Genome sequence of aromatic hydrocarbons-degrading Sphingobium chungbukense DJ77.</title>
        <authorList>
            <person name="Kim Y.-C."/>
            <person name="Chae J.-C."/>
        </authorList>
    </citation>
    <scope>NUCLEOTIDE SEQUENCE [LARGE SCALE GENOMIC DNA]</scope>
    <source>
        <strain evidence="10 11">DJ77</strain>
    </source>
</reference>
<dbReference type="InterPro" id="IPR012000">
    <property type="entry name" value="Thiamin_PyroP_enz_cen_dom"/>
</dbReference>
<dbReference type="InterPro" id="IPR029061">
    <property type="entry name" value="THDP-binding"/>
</dbReference>
<comment type="cofactor">
    <cofactor evidence="2">
        <name>thiamine diphosphate</name>
        <dbReference type="ChEBI" id="CHEBI:58937"/>
    </cofactor>
</comment>
<evidence type="ECO:0000256" key="1">
    <source>
        <dbReference type="ARBA" id="ARBA00001946"/>
    </source>
</evidence>
<dbReference type="InterPro" id="IPR000399">
    <property type="entry name" value="TPP-bd_CS"/>
</dbReference>
<feature type="domain" description="Thiamine pyrophosphate enzyme N-terminal TPP-binding" evidence="9">
    <location>
        <begin position="5"/>
        <end position="116"/>
    </location>
</feature>
<dbReference type="CDD" id="cd00568">
    <property type="entry name" value="TPP_enzymes"/>
    <property type="match status" value="1"/>
</dbReference>
<dbReference type="GO" id="GO:0050660">
    <property type="term" value="F:flavin adenine dinucleotide binding"/>
    <property type="evidence" value="ECO:0007669"/>
    <property type="project" value="TreeGrafter"/>
</dbReference>
<dbReference type="PANTHER" id="PTHR18968">
    <property type="entry name" value="THIAMINE PYROPHOSPHATE ENZYMES"/>
    <property type="match status" value="1"/>
</dbReference>
<evidence type="ECO:0000256" key="2">
    <source>
        <dbReference type="ARBA" id="ARBA00001964"/>
    </source>
</evidence>
<dbReference type="Pfam" id="PF02775">
    <property type="entry name" value="TPP_enzyme_C"/>
    <property type="match status" value="1"/>
</dbReference>
<dbReference type="PANTHER" id="PTHR18968:SF166">
    <property type="entry name" value="2-HYDROXYACYL-COA LYASE 2"/>
    <property type="match status" value="1"/>
</dbReference>
<evidence type="ECO:0000259" key="7">
    <source>
        <dbReference type="Pfam" id="PF00205"/>
    </source>
</evidence>
<dbReference type="GO" id="GO:0030976">
    <property type="term" value="F:thiamine pyrophosphate binding"/>
    <property type="evidence" value="ECO:0007669"/>
    <property type="project" value="InterPro"/>
</dbReference>